<reference evidence="2" key="1">
    <citation type="submission" date="2020-12" db="UniProtKB">
        <authorList>
            <consortium name="WormBaseParasite"/>
        </authorList>
    </citation>
    <scope>IDENTIFICATION</scope>
    <source>
        <strain evidence="2">MHco3</strain>
    </source>
</reference>
<proteinExistence type="predicted"/>
<evidence type="ECO:0000313" key="2">
    <source>
        <dbReference type="WBParaSite" id="HCON_00126478-00001"/>
    </source>
</evidence>
<dbReference type="AlphaFoldDB" id="A0A7I4YRX6"/>
<organism evidence="1 2">
    <name type="scientific">Haemonchus contortus</name>
    <name type="common">Barber pole worm</name>
    <dbReference type="NCBI Taxonomy" id="6289"/>
    <lineage>
        <taxon>Eukaryota</taxon>
        <taxon>Metazoa</taxon>
        <taxon>Ecdysozoa</taxon>
        <taxon>Nematoda</taxon>
        <taxon>Chromadorea</taxon>
        <taxon>Rhabditida</taxon>
        <taxon>Rhabditina</taxon>
        <taxon>Rhabditomorpha</taxon>
        <taxon>Strongyloidea</taxon>
        <taxon>Trichostrongylidae</taxon>
        <taxon>Haemonchus</taxon>
    </lineage>
</organism>
<keyword evidence="1" id="KW-1185">Reference proteome</keyword>
<evidence type="ECO:0000313" key="1">
    <source>
        <dbReference type="Proteomes" id="UP000025227"/>
    </source>
</evidence>
<sequence length="62" mass="7245">MITVFIIFDDIIWNCSIFFHDVLESTLENLFFCVCYRMLSGSYGYVTLMFSDLTCVICHENA</sequence>
<protein>
    <submittedName>
        <fullName evidence="2">Ovule protein</fullName>
    </submittedName>
</protein>
<accession>A0A7I4YRX6</accession>
<dbReference type="WBParaSite" id="HCON_00126478-00001">
    <property type="protein sequence ID" value="HCON_00126478-00001"/>
    <property type="gene ID" value="HCON_00126478"/>
</dbReference>
<name>A0A7I4YRX6_HAECO</name>
<dbReference type="Proteomes" id="UP000025227">
    <property type="component" value="Unplaced"/>
</dbReference>